<organism evidence="2 3">
    <name type="scientific">Acipenser ruthenus</name>
    <name type="common">Sterlet sturgeon</name>
    <dbReference type="NCBI Taxonomy" id="7906"/>
    <lineage>
        <taxon>Eukaryota</taxon>
        <taxon>Metazoa</taxon>
        <taxon>Chordata</taxon>
        <taxon>Craniata</taxon>
        <taxon>Vertebrata</taxon>
        <taxon>Euteleostomi</taxon>
        <taxon>Actinopterygii</taxon>
        <taxon>Chondrostei</taxon>
        <taxon>Acipenseriformes</taxon>
        <taxon>Acipenseridae</taxon>
        <taxon>Acipenser</taxon>
    </lineage>
</organism>
<name>A0A444U1W2_ACIRT</name>
<dbReference type="EMBL" id="SCEB01215519">
    <property type="protein sequence ID" value="RXM29154.1"/>
    <property type="molecule type" value="Genomic_DNA"/>
</dbReference>
<keyword evidence="2" id="KW-0675">Receptor</keyword>
<comment type="caution">
    <text evidence="2">The sequence shown here is derived from an EMBL/GenBank/DDBJ whole genome shotgun (WGS) entry which is preliminary data.</text>
</comment>
<dbReference type="AlphaFoldDB" id="A0A444U1W2"/>
<evidence type="ECO:0000256" key="1">
    <source>
        <dbReference type="SAM" id="MobiDB-lite"/>
    </source>
</evidence>
<keyword evidence="3" id="KW-1185">Reference proteome</keyword>
<dbReference type="PANTHER" id="PTHR45913:SF5">
    <property type="entry name" value="GENERAL TRANSCRIPTION FACTOR II-I REPEAT DOMAIN-CONTAINING PROTEIN 2A-LIKE PROTEIN"/>
    <property type="match status" value="1"/>
</dbReference>
<proteinExistence type="predicted"/>
<evidence type="ECO:0000313" key="2">
    <source>
        <dbReference type="EMBL" id="RXM29154.1"/>
    </source>
</evidence>
<dbReference type="PANTHER" id="PTHR45913">
    <property type="entry name" value="EPM2A-INTERACTING PROTEIN 1"/>
    <property type="match status" value="1"/>
</dbReference>
<protein>
    <submittedName>
        <fullName evidence="2">Glycine receptor subunit alpha-3</fullName>
    </submittedName>
</protein>
<dbReference type="Proteomes" id="UP000289886">
    <property type="component" value="Unassembled WGS sequence"/>
</dbReference>
<reference evidence="2 3" key="1">
    <citation type="submission" date="2019-01" db="EMBL/GenBank/DDBJ databases">
        <title>Draft Genome and Complete Hox-Cluster Characterization of the Sterlet Sturgeon (Acipenser ruthenus).</title>
        <authorList>
            <person name="Wei Q."/>
        </authorList>
    </citation>
    <scope>NUCLEOTIDE SEQUENCE [LARGE SCALE GENOMIC DNA]</scope>
    <source>
        <strain evidence="2">WHYD16114868_AA</strain>
        <tissue evidence="2">Blood</tissue>
    </source>
</reference>
<evidence type="ECO:0000313" key="3">
    <source>
        <dbReference type="Proteomes" id="UP000289886"/>
    </source>
</evidence>
<gene>
    <name evidence="2" type="ORF">EOD39_9085</name>
</gene>
<sequence>MLTAETSLVASKEPEGARSRSIPMSPSDFLDKLMGRTSGYDARIRPNFKDIEWVRYLAFMTDVSKHLNDLNAQLQGKDKCVSNLVALINAFDCKLDLYAWKLSQQDLTHLKRSDEPQPASDFQRYQKWIIALKSNFENGFNHFDSINDAIAFISSPHTFPIDSAGSLATLFSAEVA</sequence>
<accession>A0A444U1W2</accession>
<feature type="region of interest" description="Disordered" evidence="1">
    <location>
        <begin position="1"/>
        <end position="23"/>
    </location>
</feature>